<dbReference type="InterPro" id="IPR001128">
    <property type="entry name" value="Cyt_P450"/>
</dbReference>
<dbReference type="PRINTS" id="PR00385">
    <property type="entry name" value="P450"/>
</dbReference>
<comment type="caution">
    <text evidence="11">The sequence shown here is derived from an EMBL/GenBank/DDBJ whole genome shotgun (WGS) entry which is preliminary data.</text>
</comment>
<keyword evidence="4 8" id="KW-0479">Metal-binding</keyword>
<dbReference type="SUPFAM" id="SSF48264">
    <property type="entry name" value="Cytochrome P450"/>
    <property type="match status" value="1"/>
</dbReference>
<evidence type="ECO:0000256" key="1">
    <source>
        <dbReference type="ARBA" id="ARBA00001971"/>
    </source>
</evidence>
<evidence type="ECO:0000256" key="9">
    <source>
        <dbReference type="SAM" id="Phobius"/>
    </source>
</evidence>
<keyword evidence="9" id="KW-0472">Membrane</keyword>
<evidence type="ECO:0000256" key="3">
    <source>
        <dbReference type="ARBA" id="ARBA00022617"/>
    </source>
</evidence>
<dbReference type="PANTHER" id="PTHR47955">
    <property type="entry name" value="CYTOCHROME P450 FAMILY 71 PROTEIN"/>
    <property type="match status" value="1"/>
</dbReference>
<keyword evidence="12" id="KW-1185">Reference proteome</keyword>
<keyword evidence="9" id="KW-0812">Transmembrane</keyword>
<evidence type="ECO:0000313" key="11">
    <source>
        <dbReference type="EMBL" id="KAK8537293.1"/>
    </source>
</evidence>
<dbReference type="InterPro" id="IPR036396">
    <property type="entry name" value="Cyt_P450_sf"/>
</dbReference>
<evidence type="ECO:0000256" key="4">
    <source>
        <dbReference type="ARBA" id="ARBA00022723"/>
    </source>
</evidence>
<dbReference type="Proteomes" id="UP001472677">
    <property type="component" value="Unassembled WGS sequence"/>
</dbReference>
<dbReference type="InterPro" id="IPR017972">
    <property type="entry name" value="Cyt_P450_CS"/>
</dbReference>
<dbReference type="InterPro" id="IPR002401">
    <property type="entry name" value="Cyt_P450_E_grp-I"/>
</dbReference>
<evidence type="ECO:0000256" key="6">
    <source>
        <dbReference type="ARBA" id="ARBA00023004"/>
    </source>
</evidence>
<dbReference type="CDD" id="cd11072">
    <property type="entry name" value="CYP71-like"/>
    <property type="match status" value="1"/>
</dbReference>
<dbReference type="Gene3D" id="1.10.630.10">
    <property type="entry name" value="Cytochrome P450"/>
    <property type="match status" value="1"/>
</dbReference>
<comment type="cofactor">
    <cofactor evidence="1">
        <name>heme</name>
        <dbReference type="ChEBI" id="CHEBI:30413"/>
    </cofactor>
</comment>
<keyword evidence="10" id="KW-0732">Signal</keyword>
<reference evidence="11 12" key="1">
    <citation type="journal article" date="2024" name="G3 (Bethesda)">
        <title>Genome assembly of Hibiscus sabdariffa L. provides insights into metabolisms of medicinal natural products.</title>
        <authorList>
            <person name="Kim T."/>
        </authorList>
    </citation>
    <scope>NUCLEOTIDE SEQUENCE [LARGE SCALE GENOMIC DNA]</scope>
    <source>
        <strain evidence="11">TK-2024</strain>
        <tissue evidence="11">Old leaves</tissue>
    </source>
</reference>
<sequence length="515" mass="57912">MGSFDSLVWLPFLLLPLLLLFKKKTDQVNNQLMNLPPSPPKLPIIGNLHQLGALPHSSLGQLAREYGPVMLLHLGRIPVLIVSTTDAAKELLKANDLACCSRPKLASVGRISYNYLDVAFSPYSEYWRELRKLCVLEIFSVKRVKSFRFIREDEVGSLMDSIARSASSSPSDPVNLTEKVFALSGSIIFRKAFGKSFRGSEFDRGKFYELVHDAETVAGALSYDECFPGFGWIMDWITGHSLRVERVFRKLDSLFQQVIDEHLKPGRTNQEEDIIDVMLGIEKEQTEEYGHAWLTKNHIKAILLNMFLGGIDTSAITVVWAMAELVRKPALMKKAQAEVRGIVGEKGRVPEVDLDKLQYLKMIIKETLRLHPPAPMLIPRESITNFKIKGYNVYPKTIIQVNAWAIGRDPKYWENPEEFSPDRFNDNAAMDLKGQNFEYLPFGGGRRGCPGIYMGTVTSEFLLANLLYCFDWALPAGTEAADINMDEKTGNCLTLSKNTPLLLVPSKYLAAQASQ</sequence>
<keyword evidence="9" id="KW-1133">Transmembrane helix</keyword>
<evidence type="ECO:0000256" key="5">
    <source>
        <dbReference type="ARBA" id="ARBA00023002"/>
    </source>
</evidence>
<keyword evidence="3 8" id="KW-0349">Heme</keyword>
<feature type="chain" id="PRO_5047482677" evidence="10">
    <location>
        <begin position="28"/>
        <end position="515"/>
    </location>
</feature>
<keyword evidence="6 8" id="KW-0408">Iron</keyword>
<dbReference type="Pfam" id="PF00067">
    <property type="entry name" value="p450"/>
    <property type="match status" value="1"/>
</dbReference>
<evidence type="ECO:0000256" key="2">
    <source>
        <dbReference type="ARBA" id="ARBA00010617"/>
    </source>
</evidence>
<feature type="transmembrane region" description="Helical" evidence="9">
    <location>
        <begin position="302"/>
        <end position="323"/>
    </location>
</feature>
<evidence type="ECO:0000256" key="8">
    <source>
        <dbReference type="RuleBase" id="RU000461"/>
    </source>
</evidence>
<evidence type="ECO:0000313" key="12">
    <source>
        <dbReference type="Proteomes" id="UP001472677"/>
    </source>
</evidence>
<accession>A0ABR2DFE2</accession>
<dbReference type="PRINTS" id="PR00463">
    <property type="entry name" value="EP450I"/>
</dbReference>
<feature type="signal peptide" evidence="10">
    <location>
        <begin position="1"/>
        <end position="27"/>
    </location>
</feature>
<protein>
    <submittedName>
        <fullName evidence="11">Uncharacterized protein</fullName>
    </submittedName>
</protein>
<dbReference type="PANTHER" id="PTHR47955:SF19">
    <property type="entry name" value="CYTOCHROME P450 71A9-LIKE ISOFORM X1"/>
    <property type="match status" value="1"/>
</dbReference>
<name>A0ABR2DFE2_9ROSI</name>
<proteinExistence type="inferred from homology"/>
<dbReference type="PROSITE" id="PS00086">
    <property type="entry name" value="CYTOCHROME_P450"/>
    <property type="match status" value="1"/>
</dbReference>
<dbReference type="EMBL" id="JBBPBM010000028">
    <property type="protein sequence ID" value="KAK8537293.1"/>
    <property type="molecule type" value="Genomic_DNA"/>
</dbReference>
<keyword evidence="7 8" id="KW-0503">Monooxygenase</keyword>
<organism evidence="11 12">
    <name type="scientific">Hibiscus sabdariffa</name>
    <name type="common">roselle</name>
    <dbReference type="NCBI Taxonomy" id="183260"/>
    <lineage>
        <taxon>Eukaryota</taxon>
        <taxon>Viridiplantae</taxon>
        <taxon>Streptophyta</taxon>
        <taxon>Embryophyta</taxon>
        <taxon>Tracheophyta</taxon>
        <taxon>Spermatophyta</taxon>
        <taxon>Magnoliopsida</taxon>
        <taxon>eudicotyledons</taxon>
        <taxon>Gunneridae</taxon>
        <taxon>Pentapetalae</taxon>
        <taxon>rosids</taxon>
        <taxon>malvids</taxon>
        <taxon>Malvales</taxon>
        <taxon>Malvaceae</taxon>
        <taxon>Malvoideae</taxon>
        <taxon>Hibiscus</taxon>
    </lineage>
</organism>
<evidence type="ECO:0000256" key="10">
    <source>
        <dbReference type="SAM" id="SignalP"/>
    </source>
</evidence>
<comment type="similarity">
    <text evidence="2 8">Belongs to the cytochrome P450 family.</text>
</comment>
<evidence type="ECO:0000256" key="7">
    <source>
        <dbReference type="ARBA" id="ARBA00023033"/>
    </source>
</evidence>
<gene>
    <name evidence="11" type="ORF">V6N12_043459</name>
</gene>
<keyword evidence="5 8" id="KW-0560">Oxidoreductase</keyword>